<dbReference type="Pfam" id="PF23240">
    <property type="entry name" value="HAT_PRP39_N"/>
    <property type="match status" value="1"/>
</dbReference>
<dbReference type="GO" id="GO:0000245">
    <property type="term" value="P:spliceosomal complex assembly"/>
    <property type="evidence" value="ECO:0007669"/>
    <property type="project" value="TreeGrafter"/>
</dbReference>
<evidence type="ECO:0000256" key="10">
    <source>
        <dbReference type="PROSITE-ProRule" id="PRU00339"/>
    </source>
</evidence>
<evidence type="ECO:0000313" key="12">
    <source>
        <dbReference type="EMBL" id="ANZ73815.1"/>
    </source>
</evidence>
<dbReference type="EMBL" id="CP014584">
    <property type="protein sequence ID" value="ANZ73815.1"/>
    <property type="molecule type" value="Genomic_DNA"/>
</dbReference>
<keyword evidence="13" id="KW-1185">Reference proteome</keyword>
<comment type="subunit">
    <text evidence="3">Associated with the spliceosome.</text>
</comment>
<evidence type="ECO:0000256" key="8">
    <source>
        <dbReference type="ARBA" id="ARBA00023242"/>
    </source>
</evidence>
<evidence type="ECO:0000256" key="5">
    <source>
        <dbReference type="ARBA" id="ARBA00022728"/>
    </source>
</evidence>
<keyword evidence="10" id="KW-0802">TPR repeat</keyword>
<evidence type="ECO:0000256" key="6">
    <source>
        <dbReference type="ARBA" id="ARBA00022737"/>
    </source>
</evidence>
<dbReference type="Pfam" id="PF23233">
    <property type="entry name" value="HAT_Syf1_CNRKL1_N"/>
    <property type="match status" value="1"/>
</dbReference>
<dbReference type="OrthoDB" id="541719at2759"/>
<dbReference type="Proteomes" id="UP000094565">
    <property type="component" value="Chromosome 1"/>
</dbReference>
<dbReference type="FunFam" id="1.25.40.10:FF:001133">
    <property type="entry name" value="Crooked neck protein, putative"/>
    <property type="match status" value="1"/>
</dbReference>
<dbReference type="PANTHER" id="PTHR11246">
    <property type="entry name" value="PRE-MRNA SPLICING FACTOR"/>
    <property type="match status" value="1"/>
</dbReference>
<feature type="domain" description="Pre-mRNA-splicing factor Syf1-like N-terminal HAT-repeats" evidence="11">
    <location>
        <begin position="53"/>
        <end position="198"/>
    </location>
</feature>
<dbReference type="GO" id="GO:0071014">
    <property type="term" value="C:post-mRNA release spliceosomal complex"/>
    <property type="evidence" value="ECO:0007669"/>
    <property type="project" value="TreeGrafter"/>
</dbReference>
<keyword evidence="7" id="KW-0508">mRNA splicing</keyword>
<dbReference type="Gene3D" id="1.25.40.10">
    <property type="entry name" value="Tetratricopeptide repeat domain"/>
    <property type="match status" value="3"/>
</dbReference>
<dbReference type="PROSITE" id="PS50005">
    <property type="entry name" value="TPR"/>
    <property type="match status" value="1"/>
</dbReference>
<evidence type="ECO:0000256" key="2">
    <source>
        <dbReference type="ARBA" id="ARBA00008644"/>
    </source>
</evidence>
<accession>A0A1B2J757</accession>
<dbReference type="InterPro" id="IPR045075">
    <property type="entry name" value="Syf1-like"/>
</dbReference>
<dbReference type="InterPro" id="IPR003107">
    <property type="entry name" value="HAT"/>
</dbReference>
<keyword evidence="5" id="KW-0747">Spliceosome</keyword>
<evidence type="ECO:0000259" key="11">
    <source>
        <dbReference type="Pfam" id="PF23233"/>
    </source>
</evidence>
<keyword evidence="4" id="KW-0507">mRNA processing</keyword>
<dbReference type="InterPro" id="IPR055433">
    <property type="entry name" value="HAT_Syf1-like_N"/>
</dbReference>
<evidence type="ECO:0000256" key="3">
    <source>
        <dbReference type="ARBA" id="ARBA00011524"/>
    </source>
</evidence>
<evidence type="ECO:0000256" key="7">
    <source>
        <dbReference type="ARBA" id="ARBA00023187"/>
    </source>
</evidence>
<dbReference type="AlphaFoldDB" id="A0A1B2J757"/>
<name>A0A1B2J757_PICPA</name>
<comment type="subcellular location">
    <subcellularLocation>
        <location evidence="1">Nucleus</location>
    </subcellularLocation>
</comment>
<evidence type="ECO:0000256" key="9">
    <source>
        <dbReference type="ARBA" id="ARBA00039167"/>
    </source>
</evidence>
<dbReference type="GO" id="GO:0071007">
    <property type="term" value="C:U2-type catalytic step 2 spliceosome"/>
    <property type="evidence" value="ECO:0007669"/>
    <property type="project" value="TreeGrafter"/>
</dbReference>
<dbReference type="GO" id="GO:0071011">
    <property type="term" value="C:precatalytic spliceosome"/>
    <property type="evidence" value="ECO:0007669"/>
    <property type="project" value="TreeGrafter"/>
</dbReference>
<keyword evidence="8" id="KW-0539">Nucleus</keyword>
<evidence type="ECO:0000313" key="13">
    <source>
        <dbReference type="Proteomes" id="UP000094565"/>
    </source>
</evidence>
<organism evidence="12 13">
    <name type="scientific">Komagataella pastoris</name>
    <name type="common">Yeast</name>
    <name type="synonym">Pichia pastoris</name>
    <dbReference type="NCBI Taxonomy" id="4922"/>
    <lineage>
        <taxon>Eukaryota</taxon>
        <taxon>Fungi</taxon>
        <taxon>Dikarya</taxon>
        <taxon>Ascomycota</taxon>
        <taxon>Saccharomycotina</taxon>
        <taxon>Pichiomycetes</taxon>
        <taxon>Pichiales</taxon>
        <taxon>Pichiaceae</taxon>
        <taxon>Komagataella</taxon>
    </lineage>
</organism>
<protein>
    <recommendedName>
        <fullName evidence="9">Pre-mRNA-splicing factor CLF1</fullName>
    </recommendedName>
</protein>
<sequence>MSVMKTKAPADLQITAEQILLEAYESKDPSLKLTEHKINDLEELQQMQLKKRTEYENALRMNRLNIGQWLRYATFEIEQRDYRRARSVFERCLEVDPTNVTVWIRYSQTELKGKNINHARNVLERATTVLPRVDKLWYLYVNLEETLGNVVGTREIFLRWINWRPSTNVWKHFIYFESRYGELENCRKIFEKFVVAYPKTETWLYWTSFEKQHGDVVDIRNVYTLAIDSVMSLGKDFLDETLFVSWCDWETQQKEFARVRALYKFGMDHLTGERRDRLFEQYTIFEKQYGDREGIEETIMQKRKMKYEQLLSEDPYDYDNWWLYIELLEGYNDTNELLEQTYSKALETVPRSQSKPDWEKYVYLWLKYLFVTEIESVDISSAREGYKKLISLIPHKKFTFAKAWTNYAYFEVRQDDLPQARKILGQSLGLCPKRKLFKSYIAMELKLKEFDRVRKLYEKFIETWPTDVSLWIEYAEFENQMDDDERCKAIYEIVTNGAEILPDEERKEAFNKFIEYLMSTYQYSEARNAYSKFLLLFKHDTVIWIKKAVFELTIPSEEQLNEYLLRANQNEDLEFEFEVTEESKQRTRKEIEKALAFAKATNNKSMRVMLFQAFKEFESVYGTKDSQETINERFPTVVRRREGDEEVVDYVFPDDQFDSKQVEDVEDSKPKSAMQKFLENAKKWKEKQT</sequence>
<proteinExistence type="inferred from homology"/>
<dbReference type="InterPro" id="IPR019734">
    <property type="entry name" value="TPR_rpt"/>
</dbReference>
<reference evidence="12 13" key="1">
    <citation type="submission" date="2016-02" db="EMBL/GenBank/DDBJ databases">
        <title>Comparative genomic and transcriptomic foundation for Pichia pastoris.</title>
        <authorList>
            <person name="Love K.R."/>
            <person name="Shah K.A."/>
            <person name="Whittaker C.A."/>
            <person name="Wu J."/>
            <person name="Bartlett M.C."/>
            <person name="Ma D."/>
            <person name="Leeson R.L."/>
            <person name="Priest M."/>
            <person name="Young S.K."/>
            <person name="Love J.C."/>
        </authorList>
    </citation>
    <scope>NUCLEOTIDE SEQUENCE [LARGE SCALE GENOMIC DNA]</scope>
    <source>
        <strain evidence="12 13">ATCC 28485</strain>
    </source>
</reference>
<dbReference type="SMART" id="SM00386">
    <property type="entry name" value="HAT"/>
    <property type="match status" value="13"/>
</dbReference>
<dbReference type="InterPro" id="IPR011990">
    <property type="entry name" value="TPR-like_helical_dom_sf"/>
</dbReference>
<comment type="similarity">
    <text evidence="2">Belongs to the crooked-neck family.</text>
</comment>
<feature type="repeat" description="TPR" evidence="10">
    <location>
        <begin position="66"/>
        <end position="99"/>
    </location>
</feature>
<keyword evidence="6" id="KW-0677">Repeat</keyword>
<dbReference type="SUPFAM" id="SSF48452">
    <property type="entry name" value="TPR-like"/>
    <property type="match status" value="3"/>
</dbReference>
<dbReference type="GO" id="GO:0000974">
    <property type="term" value="C:Prp19 complex"/>
    <property type="evidence" value="ECO:0007669"/>
    <property type="project" value="TreeGrafter"/>
</dbReference>
<dbReference type="PANTHER" id="PTHR11246:SF3">
    <property type="entry name" value="CROOKED NECK-LIKE PROTEIN 1"/>
    <property type="match status" value="1"/>
</dbReference>
<evidence type="ECO:0000256" key="1">
    <source>
        <dbReference type="ARBA" id="ARBA00004123"/>
    </source>
</evidence>
<gene>
    <name evidence="12" type="primary">CLF1</name>
    <name evidence="12" type="ORF">ATY40_BA7500344</name>
</gene>
<evidence type="ECO:0000256" key="4">
    <source>
        <dbReference type="ARBA" id="ARBA00022664"/>
    </source>
</evidence>